<accession>A0ABX0ZLS1</accession>
<evidence type="ECO:0000259" key="1">
    <source>
        <dbReference type="Pfam" id="PF07693"/>
    </source>
</evidence>
<keyword evidence="3" id="KW-1185">Reference proteome</keyword>
<name>A0ABX0ZLS1_9ACTN</name>
<evidence type="ECO:0000313" key="3">
    <source>
        <dbReference type="Proteomes" id="UP000734511"/>
    </source>
</evidence>
<evidence type="ECO:0000313" key="2">
    <source>
        <dbReference type="EMBL" id="NJP42593.1"/>
    </source>
</evidence>
<feature type="domain" description="KAP NTPase" evidence="1">
    <location>
        <begin position="38"/>
        <end position="102"/>
    </location>
</feature>
<dbReference type="RefSeq" id="WP_167981448.1">
    <property type="nucleotide sequence ID" value="NZ_JAATEJ010000002.1"/>
</dbReference>
<protein>
    <recommendedName>
        <fullName evidence="1">KAP NTPase domain-containing protein</fullName>
    </recommendedName>
</protein>
<dbReference type="InterPro" id="IPR011646">
    <property type="entry name" value="KAP_P-loop"/>
</dbReference>
<dbReference type="Pfam" id="PF07693">
    <property type="entry name" value="KAP_NTPase"/>
    <property type="match status" value="1"/>
</dbReference>
<dbReference type="Proteomes" id="UP000734511">
    <property type="component" value="Unassembled WGS sequence"/>
</dbReference>
<comment type="caution">
    <text evidence="2">The sequence shown here is derived from an EMBL/GenBank/DDBJ whole genome shotgun (WGS) entry which is preliminary data.</text>
</comment>
<organism evidence="2 3">
    <name type="scientific">Actinacidiphila epipremni</name>
    <dbReference type="NCBI Taxonomy" id="2053013"/>
    <lineage>
        <taxon>Bacteria</taxon>
        <taxon>Bacillati</taxon>
        <taxon>Actinomycetota</taxon>
        <taxon>Actinomycetes</taxon>
        <taxon>Kitasatosporales</taxon>
        <taxon>Streptomycetaceae</taxon>
        <taxon>Actinacidiphila</taxon>
    </lineage>
</organism>
<dbReference type="EMBL" id="JAATEJ010000002">
    <property type="protein sequence ID" value="NJP42593.1"/>
    <property type="molecule type" value="Genomic_DNA"/>
</dbReference>
<sequence length="194" mass="20976">MPTQPAATPPTSARQEAFALLSDEPVLTGEQDALGAAHTARQLAALLRASRPSTPFTLAIDGGWGMGKSSLMRLTDRTLREYPEVRTVWYNAWTASGGDVLEGLIKSVLTGLDPNVLRRGLRRLRTSGPLAAALRALLTAAAGLLHAAGPVNELWDRMSADARTRNEMRDVLQDLVTDWSGRSRPPPTPTSRRT</sequence>
<proteinExistence type="predicted"/>
<reference evidence="2 3" key="1">
    <citation type="submission" date="2020-03" db="EMBL/GenBank/DDBJ databases">
        <title>WGS of actinomycetes isolated from Thailand.</title>
        <authorList>
            <person name="Thawai C."/>
        </authorList>
    </citation>
    <scope>NUCLEOTIDE SEQUENCE [LARGE SCALE GENOMIC DNA]</scope>
    <source>
        <strain evidence="2 3">PRB2-1</strain>
    </source>
</reference>
<gene>
    <name evidence="2" type="ORF">HCN08_04075</name>
</gene>